<dbReference type="GO" id="GO:0016705">
    <property type="term" value="F:oxidoreductase activity, acting on paired donors, with incorporation or reduction of molecular oxygen"/>
    <property type="evidence" value="ECO:0007669"/>
    <property type="project" value="InterPro"/>
</dbReference>
<keyword evidence="4" id="KW-0479">Metal-binding</keyword>
<gene>
    <name evidence="9" type="primary">LOC111018948</name>
</gene>
<dbReference type="PANTHER" id="PTHR24296">
    <property type="entry name" value="CYTOCHROME P450"/>
    <property type="match status" value="1"/>
</dbReference>
<organism evidence="8 9">
    <name type="scientific">Momordica charantia</name>
    <name type="common">Bitter gourd</name>
    <name type="synonym">Balsam pear</name>
    <dbReference type="NCBI Taxonomy" id="3673"/>
    <lineage>
        <taxon>Eukaryota</taxon>
        <taxon>Viridiplantae</taxon>
        <taxon>Streptophyta</taxon>
        <taxon>Embryophyta</taxon>
        <taxon>Tracheophyta</taxon>
        <taxon>Spermatophyta</taxon>
        <taxon>Magnoliopsida</taxon>
        <taxon>eudicotyledons</taxon>
        <taxon>Gunneridae</taxon>
        <taxon>Pentapetalae</taxon>
        <taxon>rosids</taxon>
        <taxon>fabids</taxon>
        <taxon>Cucurbitales</taxon>
        <taxon>Cucurbitaceae</taxon>
        <taxon>Momordiceae</taxon>
        <taxon>Momordica</taxon>
    </lineage>
</organism>
<dbReference type="OrthoDB" id="1470350at2759"/>
<reference evidence="9" key="1">
    <citation type="submission" date="2025-08" db="UniProtKB">
        <authorList>
            <consortium name="RefSeq"/>
        </authorList>
    </citation>
    <scope>IDENTIFICATION</scope>
    <source>
        <strain evidence="9">OHB3-1</strain>
    </source>
</reference>
<evidence type="ECO:0000256" key="7">
    <source>
        <dbReference type="ARBA" id="ARBA00023033"/>
    </source>
</evidence>
<evidence type="ECO:0000256" key="2">
    <source>
        <dbReference type="ARBA" id="ARBA00010617"/>
    </source>
</evidence>
<comment type="similarity">
    <text evidence="2">Belongs to the cytochrome P450 family.</text>
</comment>
<dbReference type="GO" id="GO:0004497">
    <property type="term" value="F:monooxygenase activity"/>
    <property type="evidence" value="ECO:0007669"/>
    <property type="project" value="UniProtKB-KW"/>
</dbReference>
<dbReference type="Gene3D" id="1.10.630.10">
    <property type="entry name" value="Cytochrome P450"/>
    <property type="match status" value="2"/>
</dbReference>
<dbReference type="KEGG" id="mcha:111018948"/>
<dbReference type="GO" id="GO:0005506">
    <property type="term" value="F:iron ion binding"/>
    <property type="evidence" value="ECO:0007669"/>
    <property type="project" value="InterPro"/>
</dbReference>
<evidence type="ECO:0000256" key="1">
    <source>
        <dbReference type="ARBA" id="ARBA00001971"/>
    </source>
</evidence>
<sequence length="217" mass="24428">MATIDVLLIMKPMFRIGRLETSLQSFIAAEYRTAVDLQDLLLRLTFDNICGLTFGKDPETLSPELAGNPFAMAFDTATEATLQRLLYPGLLWRLEKLVGIGKERKLKKSLSVVENYMNDAIAARKESPSDDLLSRFMKKRDADGNHFSTAVLHRIALNFVLAGLGKDLAYLQMKSVASAVLLRYRLSPVPGHRVEQKMSLTLFMKNGLHVYLQPRKL</sequence>
<evidence type="ECO:0000313" key="8">
    <source>
        <dbReference type="Proteomes" id="UP000504603"/>
    </source>
</evidence>
<comment type="cofactor">
    <cofactor evidence="1">
        <name>heme</name>
        <dbReference type="ChEBI" id="CHEBI:30413"/>
    </cofactor>
</comment>
<dbReference type="GeneID" id="111018948"/>
<evidence type="ECO:0000256" key="4">
    <source>
        <dbReference type="ARBA" id="ARBA00022723"/>
    </source>
</evidence>
<keyword evidence="6" id="KW-0408">Iron</keyword>
<keyword evidence="3" id="KW-0349">Heme</keyword>
<name>A0A6J1D9S3_MOMCH</name>
<keyword evidence="5" id="KW-0560">Oxidoreductase</keyword>
<dbReference type="Proteomes" id="UP000504603">
    <property type="component" value="Unplaced"/>
</dbReference>
<protein>
    <submittedName>
        <fullName evidence="9">Cytochrome P450 86A1-like</fullName>
    </submittedName>
</protein>
<evidence type="ECO:0000256" key="5">
    <source>
        <dbReference type="ARBA" id="ARBA00023002"/>
    </source>
</evidence>
<keyword evidence="7" id="KW-0503">Monooxygenase</keyword>
<dbReference type="RefSeq" id="XP_022150910.1">
    <property type="nucleotide sequence ID" value="XM_022295218.1"/>
</dbReference>
<keyword evidence="8" id="KW-1185">Reference proteome</keyword>
<proteinExistence type="inferred from homology"/>
<dbReference type="InterPro" id="IPR036396">
    <property type="entry name" value="Cyt_P450_sf"/>
</dbReference>
<evidence type="ECO:0000256" key="3">
    <source>
        <dbReference type="ARBA" id="ARBA00022617"/>
    </source>
</evidence>
<dbReference type="SUPFAM" id="SSF48264">
    <property type="entry name" value="Cytochrome P450"/>
    <property type="match status" value="1"/>
</dbReference>
<evidence type="ECO:0000313" key="9">
    <source>
        <dbReference type="RefSeq" id="XP_022150910.1"/>
    </source>
</evidence>
<dbReference type="GO" id="GO:0020037">
    <property type="term" value="F:heme binding"/>
    <property type="evidence" value="ECO:0007669"/>
    <property type="project" value="InterPro"/>
</dbReference>
<evidence type="ECO:0000256" key="6">
    <source>
        <dbReference type="ARBA" id="ARBA00023004"/>
    </source>
</evidence>
<dbReference type="AlphaFoldDB" id="A0A6J1D9S3"/>
<accession>A0A6J1D9S3</accession>